<feature type="region of interest" description="Disordered" evidence="1">
    <location>
        <begin position="106"/>
        <end position="152"/>
    </location>
</feature>
<feature type="compositionally biased region" description="Acidic residues" evidence="1">
    <location>
        <begin position="112"/>
        <end position="137"/>
    </location>
</feature>
<evidence type="ECO:0000313" key="2">
    <source>
        <dbReference type="EMBL" id="AGE53792.1"/>
    </source>
</evidence>
<dbReference type="Proteomes" id="UP000247091">
    <property type="component" value="Segment"/>
</dbReference>
<evidence type="ECO:0000256" key="1">
    <source>
        <dbReference type="SAM" id="MobiDB-lite"/>
    </source>
</evidence>
<name>M1HPI8_PBCVI</name>
<dbReference type="EMBL" id="JX997169">
    <property type="protein sequence ID" value="AGE53792.1"/>
    <property type="molecule type" value="Genomic_DNA"/>
</dbReference>
<accession>M1HPI8</accession>
<proteinExistence type="predicted"/>
<sequence length="152" mass="17089">MIEIISQISEIAISEVATAAIENISKKTKISPFHLAMNVEGLVHDHPPCEYNVETCSYCKRNGNIFAKDDSRHTVSTDVISKYKKKVNAIFEEMFQEITSTVYDKSFNNDESSIESDDESDDESDEEPSNETDDFDVDNILSKAFGKPTTYA</sequence>
<evidence type="ECO:0000313" key="3">
    <source>
        <dbReference type="Proteomes" id="UP000247091"/>
    </source>
</evidence>
<protein>
    <submittedName>
        <fullName evidence="2">Uncharacterized protein</fullName>
    </submittedName>
</protein>
<reference evidence="2 3" key="1">
    <citation type="submission" date="2012-10" db="EMBL/GenBank/DDBJ databases">
        <title>Towards defining the chloroviruses: a genomic journey through a genus of large DNA viruses.</title>
        <authorList>
            <person name="Jeanniard A."/>
            <person name="Dunigan D.D."/>
            <person name="Gurnon J.R."/>
            <person name="Agarkova I."/>
            <person name="Kang M."/>
            <person name="Vitek J."/>
            <person name="Duncan G."/>
            <person name="McClung O.W."/>
            <person name="Larsen M."/>
            <person name="Claverie J.-M."/>
            <person name="Van Etten J.L."/>
            <person name="Blanc G."/>
        </authorList>
    </citation>
    <scope>NUCLEOTIDE SEQUENCE [LARGE SCALE GENOMIC DNA]</scope>
</reference>
<gene>
    <name evidence="2" type="primary">IL-3A_165L</name>
    <name evidence="2" type="ORF">PBCVIL3A_165L</name>
</gene>
<organism evidence="2 3">
    <name type="scientific">Paramecium bursaria Chlorella virus IL3A</name>
    <name type="common">PBCV-IL3A</name>
    <dbReference type="NCBI Taxonomy" id="46019"/>
    <lineage>
        <taxon>Viruses</taxon>
        <taxon>Varidnaviria</taxon>
        <taxon>Bamfordvirae</taxon>
        <taxon>Nucleocytoviricota</taxon>
        <taxon>Megaviricetes</taxon>
        <taxon>Algavirales</taxon>
        <taxon>Phycodnaviridae</taxon>
        <taxon>Chlorovirus</taxon>
        <taxon>Chlorovirus illinoense</taxon>
    </lineage>
</organism>
<organismHost>
    <name type="scientific">Chlorella</name>
    <dbReference type="NCBI Taxonomy" id="3071"/>
</organismHost>